<comment type="subcellular location">
    <subcellularLocation>
        <location evidence="1">Peroxisome</location>
    </subcellularLocation>
</comment>
<dbReference type="GO" id="GO:0004165">
    <property type="term" value="F:delta(3)-delta(2)-enoyl-CoA isomerase activity"/>
    <property type="evidence" value="ECO:0007669"/>
    <property type="project" value="UniProtKB-ARBA"/>
</dbReference>
<dbReference type="InterPro" id="IPR001753">
    <property type="entry name" value="Enoyl-CoA_hydra/iso"/>
</dbReference>
<dbReference type="GO" id="GO:0006635">
    <property type="term" value="P:fatty acid beta-oxidation"/>
    <property type="evidence" value="ECO:0007669"/>
    <property type="project" value="TreeGrafter"/>
</dbReference>
<accession>A0AAD4GJ50</accession>
<evidence type="ECO:0000313" key="4">
    <source>
        <dbReference type="EMBL" id="KAF8448004.1"/>
    </source>
</evidence>
<keyword evidence="2" id="KW-0576">Peroxisome</keyword>
<sequence>MGSSKVQVNVSQGIATITLNEPQRLNALSAEDYDDFANSLREIDKRDDVVATIWQANGNWFCAGTNVKDSKHVEPTVRDQLRTRIISANTDCTTGGIKILVAALNGPVMAFLGNFDFIYALPQTWLYVGFPFLGIAVEGGASVTFVNRMGLAKANEVLLFNKKKNAQELLECGFINKIFPSQSTESFHAAVREHLLSELDGLDHSSVLTIKALLRAGLSEKNNPDAVNLRESYAQAERFVTGIPMIRFGMIARKEIQHKL</sequence>
<dbReference type="Gene3D" id="3.90.226.10">
    <property type="entry name" value="2-enoyl-CoA Hydratase, Chain A, domain 1"/>
    <property type="match status" value="1"/>
</dbReference>
<keyword evidence="5" id="KW-1185">Reference proteome</keyword>
<dbReference type="AlphaFoldDB" id="A0AAD4GJ50"/>
<gene>
    <name evidence="4" type="ORF">L210DRAFT_3527667</name>
</gene>
<reference evidence="4" key="1">
    <citation type="submission" date="2019-10" db="EMBL/GenBank/DDBJ databases">
        <authorList>
            <consortium name="DOE Joint Genome Institute"/>
            <person name="Kuo A."/>
            <person name="Miyauchi S."/>
            <person name="Kiss E."/>
            <person name="Drula E."/>
            <person name="Kohler A."/>
            <person name="Sanchez-Garcia M."/>
            <person name="Andreopoulos B."/>
            <person name="Barry K.W."/>
            <person name="Bonito G."/>
            <person name="Buee M."/>
            <person name="Carver A."/>
            <person name="Chen C."/>
            <person name="Cichocki N."/>
            <person name="Clum A."/>
            <person name="Culley D."/>
            <person name="Crous P.W."/>
            <person name="Fauchery L."/>
            <person name="Girlanda M."/>
            <person name="Hayes R."/>
            <person name="Keri Z."/>
            <person name="LaButti K."/>
            <person name="Lipzen A."/>
            <person name="Lombard V."/>
            <person name="Magnuson J."/>
            <person name="Maillard F."/>
            <person name="Morin E."/>
            <person name="Murat C."/>
            <person name="Nolan M."/>
            <person name="Ohm R."/>
            <person name="Pangilinan J."/>
            <person name="Pereira M."/>
            <person name="Perotto S."/>
            <person name="Peter M."/>
            <person name="Riley R."/>
            <person name="Sitrit Y."/>
            <person name="Stielow B."/>
            <person name="Szollosi G."/>
            <person name="Zifcakova L."/>
            <person name="Stursova M."/>
            <person name="Spatafora J.W."/>
            <person name="Tedersoo L."/>
            <person name="Vaario L.-M."/>
            <person name="Yamada A."/>
            <person name="Yan M."/>
            <person name="Wang P."/>
            <person name="Xu J."/>
            <person name="Bruns T."/>
            <person name="Baldrian P."/>
            <person name="Vilgalys R."/>
            <person name="Henrissat B."/>
            <person name="Grigoriev I.V."/>
            <person name="Hibbett D."/>
            <person name="Nagy L.G."/>
            <person name="Martin F.M."/>
        </authorList>
    </citation>
    <scope>NUCLEOTIDE SEQUENCE</scope>
    <source>
        <strain evidence="4">BED1</strain>
    </source>
</reference>
<name>A0AAD4GJ50_BOLED</name>
<dbReference type="SUPFAM" id="SSF52096">
    <property type="entry name" value="ClpP/crotonase"/>
    <property type="match status" value="1"/>
</dbReference>
<dbReference type="InterPro" id="IPR029045">
    <property type="entry name" value="ClpP/crotonase-like_dom_sf"/>
</dbReference>
<dbReference type="CDD" id="cd06558">
    <property type="entry name" value="crotonase-like"/>
    <property type="match status" value="1"/>
</dbReference>
<evidence type="ECO:0000256" key="3">
    <source>
        <dbReference type="ARBA" id="ARBA00023235"/>
    </source>
</evidence>
<dbReference type="PANTHER" id="PTHR43684">
    <property type="match status" value="1"/>
</dbReference>
<evidence type="ECO:0000256" key="2">
    <source>
        <dbReference type="ARBA" id="ARBA00023140"/>
    </source>
</evidence>
<dbReference type="Pfam" id="PF00378">
    <property type="entry name" value="ECH_1"/>
    <property type="match status" value="1"/>
</dbReference>
<dbReference type="Proteomes" id="UP001194468">
    <property type="component" value="Unassembled WGS sequence"/>
</dbReference>
<keyword evidence="3" id="KW-0413">Isomerase</keyword>
<protein>
    <submittedName>
        <fullName evidence="4">ClpP/crotonase-like domain-containing protein</fullName>
    </submittedName>
</protein>
<evidence type="ECO:0000256" key="1">
    <source>
        <dbReference type="ARBA" id="ARBA00004275"/>
    </source>
</evidence>
<reference evidence="4" key="2">
    <citation type="journal article" date="2020" name="Nat. Commun.">
        <title>Large-scale genome sequencing of mycorrhizal fungi provides insights into the early evolution of symbiotic traits.</title>
        <authorList>
            <person name="Miyauchi S."/>
            <person name="Kiss E."/>
            <person name="Kuo A."/>
            <person name="Drula E."/>
            <person name="Kohler A."/>
            <person name="Sanchez-Garcia M."/>
            <person name="Morin E."/>
            <person name="Andreopoulos B."/>
            <person name="Barry K.W."/>
            <person name="Bonito G."/>
            <person name="Buee M."/>
            <person name="Carver A."/>
            <person name="Chen C."/>
            <person name="Cichocki N."/>
            <person name="Clum A."/>
            <person name="Culley D."/>
            <person name="Crous P.W."/>
            <person name="Fauchery L."/>
            <person name="Girlanda M."/>
            <person name="Hayes R.D."/>
            <person name="Keri Z."/>
            <person name="LaButti K."/>
            <person name="Lipzen A."/>
            <person name="Lombard V."/>
            <person name="Magnuson J."/>
            <person name="Maillard F."/>
            <person name="Murat C."/>
            <person name="Nolan M."/>
            <person name="Ohm R.A."/>
            <person name="Pangilinan J."/>
            <person name="Pereira M.F."/>
            <person name="Perotto S."/>
            <person name="Peter M."/>
            <person name="Pfister S."/>
            <person name="Riley R."/>
            <person name="Sitrit Y."/>
            <person name="Stielow J.B."/>
            <person name="Szollosi G."/>
            <person name="Zifcakova L."/>
            <person name="Stursova M."/>
            <person name="Spatafora J.W."/>
            <person name="Tedersoo L."/>
            <person name="Vaario L.M."/>
            <person name="Yamada A."/>
            <person name="Yan M."/>
            <person name="Wang P."/>
            <person name="Xu J."/>
            <person name="Bruns T."/>
            <person name="Baldrian P."/>
            <person name="Vilgalys R."/>
            <person name="Dunand C."/>
            <person name="Henrissat B."/>
            <person name="Grigoriev I.V."/>
            <person name="Hibbett D."/>
            <person name="Nagy L.G."/>
            <person name="Martin F.M."/>
        </authorList>
    </citation>
    <scope>NUCLEOTIDE SEQUENCE</scope>
    <source>
        <strain evidence="4">BED1</strain>
    </source>
</reference>
<comment type="caution">
    <text evidence="4">The sequence shown here is derived from an EMBL/GenBank/DDBJ whole genome shotgun (WGS) entry which is preliminary data.</text>
</comment>
<proteinExistence type="predicted"/>
<evidence type="ECO:0000313" key="5">
    <source>
        <dbReference type="Proteomes" id="UP001194468"/>
    </source>
</evidence>
<dbReference type="GO" id="GO:0005782">
    <property type="term" value="C:peroxisomal matrix"/>
    <property type="evidence" value="ECO:0007669"/>
    <property type="project" value="TreeGrafter"/>
</dbReference>
<dbReference type="InterPro" id="IPR051053">
    <property type="entry name" value="ECH/Chromodomain_protein"/>
</dbReference>
<dbReference type="PANTHER" id="PTHR43684:SF1">
    <property type="entry name" value="ENOYL-COA DELTA ISOMERASE 2"/>
    <property type="match status" value="1"/>
</dbReference>
<organism evidence="4 5">
    <name type="scientific">Boletus edulis BED1</name>
    <dbReference type="NCBI Taxonomy" id="1328754"/>
    <lineage>
        <taxon>Eukaryota</taxon>
        <taxon>Fungi</taxon>
        <taxon>Dikarya</taxon>
        <taxon>Basidiomycota</taxon>
        <taxon>Agaricomycotina</taxon>
        <taxon>Agaricomycetes</taxon>
        <taxon>Agaricomycetidae</taxon>
        <taxon>Boletales</taxon>
        <taxon>Boletineae</taxon>
        <taxon>Boletaceae</taxon>
        <taxon>Boletoideae</taxon>
        <taxon>Boletus</taxon>
    </lineage>
</organism>
<dbReference type="EMBL" id="WHUW01000004">
    <property type="protein sequence ID" value="KAF8448004.1"/>
    <property type="molecule type" value="Genomic_DNA"/>
</dbReference>